<dbReference type="RefSeq" id="WP_118272004.1">
    <property type="nucleotide sequence ID" value="NZ_QSJI01000004.1"/>
</dbReference>
<dbReference type="GO" id="GO:0016491">
    <property type="term" value="F:oxidoreductase activity"/>
    <property type="evidence" value="ECO:0007669"/>
    <property type="project" value="UniProtKB-KW"/>
</dbReference>
<sequence length="467" mass="49739">MTTASTPKTVAVVGCTHAGTFAAQSILTAHPDWTVHVFERNDTLSFLSCGIALWVGGHVSDPNRMFYSSPAALAELGAQMHMQHDVLSVDVAGKSLVARDLTSGEESTYVFDKLVVTTGSKPVTPPIPGLAEGLEDGRVMLCKNWDHGKAIKENAMQADSVAVIGAGYIGAELVEQFSEAGVRATLIDGLDRALAKNFDAPITEQVEAVYAEHGVELALGQMVTEFRLSDSGTGVTVVTTAGEYDVDYAIMGAGFLPRTDLFEGQLETLPNGAIKTDEYMRAFPAGSTEVSSDILAAGDSCTVLYNPTGTYDYIPLATNAVRQALLVAANIEEPVQKYMGTQATSAVQLYDLSLAASGLTQAGAEARGMNARSTTIVQDYRPDFMLTTTPVTATLTWDPETRRVLGAQFLCRHDVAEAANAISIAIQARFTIDQLANVDLFFQPNFCQPVNFIGAVAMQAVAEQDAC</sequence>
<evidence type="ECO:0000256" key="5">
    <source>
        <dbReference type="ARBA" id="ARBA00023002"/>
    </source>
</evidence>
<proteinExistence type="inferred from homology"/>
<evidence type="ECO:0000256" key="1">
    <source>
        <dbReference type="ARBA" id="ARBA00001974"/>
    </source>
</evidence>
<comment type="cofactor">
    <cofactor evidence="1">
        <name>FAD</name>
        <dbReference type="ChEBI" id="CHEBI:57692"/>
    </cofactor>
</comment>
<protein>
    <submittedName>
        <fullName evidence="9">FAD-dependent oxidoreductase</fullName>
    </submittedName>
</protein>
<keyword evidence="3" id="KW-0285">Flavoprotein</keyword>
<evidence type="ECO:0000256" key="3">
    <source>
        <dbReference type="ARBA" id="ARBA00022630"/>
    </source>
</evidence>
<gene>
    <name evidence="9" type="ORF">DW787_05675</name>
</gene>
<keyword evidence="6" id="KW-0676">Redox-active center</keyword>
<dbReference type="PANTHER" id="PTHR43429">
    <property type="entry name" value="PYRIDINE NUCLEOTIDE-DISULFIDE OXIDOREDUCTASE DOMAIN-CONTAINING"/>
    <property type="match status" value="1"/>
</dbReference>
<dbReference type="Proteomes" id="UP000286050">
    <property type="component" value="Unassembled WGS sequence"/>
</dbReference>
<evidence type="ECO:0000259" key="7">
    <source>
        <dbReference type="Pfam" id="PF02852"/>
    </source>
</evidence>
<feature type="domain" description="FAD/NAD(P)-binding" evidence="8">
    <location>
        <begin position="9"/>
        <end position="324"/>
    </location>
</feature>
<dbReference type="Gene3D" id="3.50.50.60">
    <property type="entry name" value="FAD/NAD(P)-binding domain"/>
    <property type="match status" value="2"/>
</dbReference>
<accession>A0A414FW95</accession>
<evidence type="ECO:0000256" key="6">
    <source>
        <dbReference type="ARBA" id="ARBA00023284"/>
    </source>
</evidence>
<feature type="domain" description="Pyridine nucleotide-disulphide oxidoreductase dimerisation" evidence="7">
    <location>
        <begin position="347"/>
        <end position="446"/>
    </location>
</feature>
<keyword evidence="4" id="KW-0274">FAD</keyword>
<dbReference type="Gene3D" id="3.30.390.30">
    <property type="match status" value="1"/>
</dbReference>
<dbReference type="PANTHER" id="PTHR43429:SF1">
    <property type="entry name" value="NAD(P)H SULFUR OXIDOREDUCTASE (COA-DEPENDENT)"/>
    <property type="match status" value="1"/>
</dbReference>
<evidence type="ECO:0000256" key="2">
    <source>
        <dbReference type="ARBA" id="ARBA00009130"/>
    </source>
</evidence>
<dbReference type="EMBL" id="QSJI01000004">
    <property type="protein sequence ID" value="RHD55677.1"/>
    <property type="molecule type" value="Genomic_DNA"/>
</dbReference>
<dbReference type="PRINTS" id="PR00368">
    <property type="entry name" value="FADPNR"/>
</dbReference>
<dbReference type="InterPro" id="IPR036188">
    <property type="entry name" value="FAD/NAD-bd_sf"/>
</dbReference>
<dbReference type="AlphaFoldDB" id="A0A414FW95"/>
<dbReference type="InterPro" id="IPR004099">
    <property type="entry name" value="Pyr_nucl-diS_OxRdtase_dimer"/>
</dbReference>
<comment type="similarity">
    <text evidence="2">Belongs to the class-III pyridine nucleotide-disulfide oxidoreductase family.</text>
</comment>
<dbReference type="InterPro" id="IPR023753">
    <property type="entry name" value="FAD/NAD-binding_dom"/>
</dbReference>
<dbReference type="InterPro" id="IPR016156">
    <property type="entry name" value="FAD/NAD-linked_Rdtase_dimer_sf"/>
</dbReference>
<evidence type="ECO:0000256" key="4">
    <source>
        <dbReference type="ARBA" id="ARBA00022827"/>
    </source>
</evidence>
<name>A0A414FW95_9ACTN</name>
<organism evidence="9 10">
    <name type="scientific">Collinsella intestinalis</name>
    <dbReference type="NCBI Taxonomy" id="147207"/>
    <lineage>
        <taxon>Bacteria</taxon>
        <taxon>Bacillati</taxon>
        <taxon>Actinomycetota</taxon>
        <taxon>Coriobacteriia</taxon>
        <taxon>Coriobacteriales</taxon>
        <taxon>Coriobacteriaceae</taxon>
        <taxon>Collinsella</taxon>
    </lineage>
</organism>
<keyword evidence="5" id="KW-0560">Oxidoreductase</keyword>
<dbReference type="Pfam" id="PF07992">
    <property type="entry name" value="Pyr_redox_2"/>
    <property type="match status" value="1"/>
</dbReference>
<dbReference type="SUPFAM" id="SSF55424">
    <property type="entry name" value="FAD/NAD-linked reductases, dimerisation (C-terminal) domain"/>
    <property type="match status" value="1"/>
</dbReference>
<evidence type="ECO:0000313" key="10">
    <source>
        <dbReference type="Proteomes" id="UP000286050"/>
    </source>
</evidence>
<dbReference type="Pfam" id="PF02852">
    <property type="entry name" value="Pyr_redox_dim"/>
    <property type="match status" value="1"/>
</dbReference>
<evidence type="ECO:0000313" key="9">
    <source>
        <dbReference type="EMBL" id="RHD55677.1"/>
    </source>
</evidence>
<dbReference type="SUPFAM" id="SSF51905">
    <property type="entry name" value="FAD/NAD(P)-binding domain"/>
    <property type="match status" value="1"/>
</dbReference>
<reference evidence="9 10" key="1">
    <citation type="submission" date="2018-08" db="EMBL/GenBank/DDBJ databases">
        <title>A genome reference for cultivated species of the human gut microbiota.</title>
        <authorList>
            <person name="Zou Y."/>
            <person name="Xue W."/>
            <person name="Luo G."/>
        </authorList>
    </citation>
    <scope>NUCLEOTIDE SEQUENCE [LARGE SCALE GENOMIC DNA]</scope>
    <source>
        <strain evidence="9 10">AM30-5LB</strain>
    </source>
</reference>
<evidence type="ECO:0000259" key="8">
    <source>
        <dbReference type="Pfam" id="PF07992"/>
    </source>
</evidence>
<dbReference type="InterPro" id="IPR050260">
    <property type="entry name" value="FAD-bd_OxRdtase"/>
</dbReference>
<comment type="caution">
    <text evidence="9">The sequence shown here is derived from an EMBL/GenBank/DDBJ whole genome shotgun (WGS) entry which is preliminary data.</text>
</comment>